<keyword evidence="6" id="KW-0418">Kinase</keyword>
<sequence length="100" mass="10860">MTKKIFLVCSAGMSTSMVVTKMREAAQSKGIDTEIKAYSVSEFSDVVDQYQVCLVAPQIKYEFDRLSGICNEKGVKCGQIGMMEYGMMNGAAILDAALAL</sequence>
<dbReference type="GO" id="GO:0016301">
    <property type="term" value="F:kinase activity"/>
    <property type="evidence" value="ECO:0007669"/>
    <property type="project" value="UniProtKB-KW"/>
</dbReference>
<keyword evidence="5" id="KW-0598">Phosphotransferase system</keyword>
<dbReference type="PANTHER" id="PTHR34581:SF2">
    <property type="entry name" value="PTS SYSTEM N,N'-DIACETYLCHITOBIOSE-SPECIFIC EIIB COMPONENT"/>
    <property type="match status" value="1"/>
</dbReference>
<proteinExistence type="predicted"/>
<reference evidence="9 10" key="1">
    <citation type="submission" date="2020-04" db="EMBL/GenBank/DDBJ databases">
        <title>Vibrio sp. SM6, a novel species isolated from seawater.</title>
        <authorList>
            <person name="Wang X."/>
        </authorList>
    </citation>
    <scope>NUCLEOTIDE SEQUENCE [LARGE SCALE GENOMIC DNA]</scope>
    <source>
        <strain evidence="9 10">SM6</strain>
    </source>
</reference>
<evidence type="ECO:0000256" key="4">
    <source>
        <dbReference type="ARBA" id="ARBA00022679"/>
    </source>
</evidence>
<evidence type="ECO:0000256" key="1">
    <source>
        <dbReference type="ARBA" id="ARBA00022448"/>
    </source>
</evidence>
<evidence type="ECO:0000256" key="6">
    <source>
        <dbReference type="ARBA" id="ARBA00022777"/>
    </source>
</evidence>
<evidence type="ECO:0000259" key="8">
    <source>
        <dbReference type="PROSITE" id="PS51100"/>
    </source>
</evidence>
<evidence type="ECO:0000256" key="7">
    <source>
        <dbReference type="PROSITE-ProRule" id="PRU00423"/>
    </source>
</evidence>
<dbReference type="Gene3D" id="3.40.50.2300">
    <property type="match status" value="1"/>
</dbReference>
<dbReference type="InterPro" id="IPR013012">
    <property type="entry name" value="PTS_EIIB_3"/>
</dbReference>
<evidence type="ECO:0000256" key="5">
    <source>
        <dbReference type="ARBA" id="ARBA00022683"/>
    </source>
</evidence>
<evidence type="ECO:0000313" key="10">
    <source>
        <dbReference type="Proteomes" id="UP000535589"/>
    </source>
</evidence>
<dbReference type="EMBL" id="JABAIK010000005">
    <property type="protein sequence ID" value="NLS12510.1"/>
    <property type="molecule type" value="Genomic_DNA"/>
</dbReference>
<keyword evidence="2" id="KW-0597">Phosphoprotein</keyword>
<gene>
    <name evidence="9" type="ORF">HGP28_06295</name>
</gene>
<keyword evidence="3 9" id="KW-0762">Sugar transport</keyword>
<dbReference type="CDD" id="cd05564">
    <property type="entry name" value="PTS_IIB_chitobiose_lichenan"/>
    <property type="match status" value="1"/>
</dbReference>
<dbReference type="PANTHER" id="PTHR34581">
    <property type="entry name" value="PTS SYSTEM N,N'-DIACETYLCHITOBIOSE-SPECIFIC EIIB COMPONENT"/>
    <property type="match status" value="1"/>
</dbReference>
<accession>A0A7X8TPS1</accession>
<dbReference type="Proteomes" id="UP000535589">
    <property type="component" value="Unassembled WGS sequence"/>
</dbReference>
<dbReference type="InterPro" id="IPR036095">
    <property type="entry name" value="PTS_EIIB-like_sf"/>
</dbReference>
<dbReference type="GO" id="GO:0008982">
    <property type="term" value="F:protein-N(PI)-phosphohistidine-sugar phosphotransferase activity"/>
    <property type="evidence" value="ECO:0007669"/>
    <property type="project" value="InterPro"/>
</dbReference>
<keyword evidence="1" id="KW-0813">Transport</keyword>
<dbReference type="SUPFAM" id="SSF52794">
    <property type="entry name" value="PTS system IIB component-like"/>
    <property type="match status" value="1"/>
</dbReference>
<feature type="modified residue" description="Phosphocysteine; by EIIA" evidence="7">
    <location>
        <position position="9"/>
    </location>
</feature>
<protein>
    <submittedName>
        <fullName evidence="9">PTS sugar transporter subunit IIB</fullName>
    </submittedName>
</protein>
<evidence type="ECO:0000256" key="3">
    <source>
        <dbReference type="ARBA" id="ARBA00022597"/>
    </source>
</evidence>
<organism evidence="9 10">
    <name type="scientific">Vibrio agarilyticus</name>
    <dbReference type="NCBI Taxonomy" id="2726741"/>
    <lineage>
        <taxon>Bacteria</taxon>
        <taxon>Pseudomonadati</taxon>
        <taxon>Pseudomonadota</taxon>
        <taxon>Gammaproteobacteria</taxon>
        <taxon>Vibrionales</taxon>
        <taxon>Vibrionaceae</taxon>
        <taxon>Vibrio</taxon>
    </lineage>
</organism>
<evidence type="ECO:0000256" key="2">
    <source>
        <dbReference type="ARBA" id="ARBA00022553"/>
    </source>
</evidence>
<dbReference type="PROSITE" id="PS51100">
    <property type="entry name" value="PTS_EIIB_TYPE_3"/>
    <property type="match status" value="1"/>
</dbReference>
<dbReference type="InterPro" id="IPR051819">
    <property type="entry name" value="PTS_sugar-specific_EIIB"/>
</dbReference>
<dbReference type="GO" id="GO:0009401">
    <property type="term" value="P:phosphoenolpyruvate-dependent sugar phosphotransferase system"/>
    <property type="evidence" value="ECO:0007669"/>
    <property type="project" value="UniProtKB-KW"/>
</dbReference>
<feature type="domain" description="PTS EIIB type-3" evidence="8">
    <location>
        <begin position="2"/>
        <end position="100"/>
    </location>
</feature>
<dbReference type="InterPro" id="IPR003501">
    <property type="entry name" value="PTS_EIIB_2/3"/>
</dbReference>
<comment type="caution">
    <text evidence="9">The sequence shown here is derived from an EMBL/GenBank/DDBJ whole genome shotgun (WGS) entry which is preliminary data.</text>
</comment>
<dbReference type="AlphaFoldDB" id="A0A7X8TPS1"/>
<name>A0A7X8TPS1_9VIBR</name>
<keyword evidence="4" id="KW-0808">Transferase</keyword>
<dbReference type="RefSeq" id="WP_168835611.1">
    <property type="nucleotide sequence ID" value="NZ_JABAIK010000005.1"/>
</dbReference>
<evidence type="ECO:0000313" key="9">
    <source>
        <dbReference type="EMBL" id="NLS12510.1"/>
    </source>
</evidence>
<dbReference type="Pfam" id="PF02302">
    <property type="entry name" value="PTS_IIB"/>
    <property type="match status" value="1"/>
</dbReference>
<keyword evidence="10" id="KW-1185">Reference proteome</keyword>